<keyword evidence="1" id="KW-0472">Membrane</keyword>
<feature type="transmembrane region" description="Helical" evidence="1">
    <location>
        <begin position="266"/>
        <end position="287"/>
    </location>
</feature>
<feature type="transmembrane region" description="Helical" evidence="1">
    <location>
        <begin position="114"/>
        <end position="138"/>
    </location>
</feature>
<evidence type="ECO:0000313" key="3">
    <source>
        <dbReference type="Proteomes" id="UP000622552"/>
    </source>
</evidence>
<feature type="transmembrane region" description="Helical" evidence="1">
    <location>
        <begin position="77"/>
        <end position="102"/>
    </location>
</feature>
<feature type="transmembrane region" description="Helical" evidence="1">
    <location>
        <begin position="195"/>
        <end position="216"/>
    </location>
</feature>
<evidence type="ECO:0000256" key="1">
    <source>
        <dbReference type="SAM" id="Phobius"/>
    </source>
</evidence>
<accession>A0A8J7GG16</accession>
<organism evidence="2 3">
    <name type="scientific">Longispora fulva</name>
    <dbReference type="NCBI Taxonomy" id="619741"/>
    <lineage>
        <taxon>Bacteria</taxon>
        <taxon>Bacillati</taxon>
        <taxon>Actinomycetota</taxon>
        <taxon>Actinomycetes</taxon>
        <taxon>Micromonosporales</taxon>
        <taxon>Micromonosporaceae</taxon>
        <taxon>Longispora</taxon>
    </lineage>
</organism>
<feature type="transmembrane region" description="Helical" evidence="1">
    <location>
        <begin position="223"/>
        <end position="246"/>
    </location>
</feature>
<protein>
    <recommendedName>
        <fullName evidence="4">LigA protein</fullName>
    </recommendedName>
</protein>
<keyword evidence="1" id="KW-1133">Transmembrane helix</keyword>
<proteinExistence type="predicted"/>
<keyword evidence="3" id="KW-1185">Reference proteome</keyword>
<sequence length="307" mass="32101">MRTRLIIGYAAVASAVPYLTLKGCWLAGVPVGLNDRGMLDDHTLFVANAVTAGMQLVGALLALGFTHRWGRRIPAWLVAFPMWVGTGLLAPIGVSVVLVLATRGLPPEGALQNWVYLVVYGGFSIQGVLLALAFLHYARDRWPGLFADRAERPGPTRALQVLLARVAACIAAVTAAVELYWGLGGPAGLPDGTPATSTFVVNAALTLAAAAGLLAMAHRRRPFGAALIVTWIGSGAMFGWGLWAFVRLLHGTALDTGQAEPGILDAVDALKVLAAVLIGTVSAFLLVERQAVAEAPVDRVEAGAGTR</sequence>
<dbReference type="Proteomes" id="UP000622552">
    <property type="component" value="Unassembled WGS sequence"/>
</dbReference>
<evidence type="ECO:0000313" key="2">
    <source>
        <dbReference type="EMBL" id="MBG6137156.1"/>
    </source>
</evidence>
<dbReference type="AlphaFoldDB" id="A0A8J7GG16"/>
<feature type="transmembrane region" description="Helical" evidence="1">
    <location>
        <begin position="45"/>
        <end position="65"/>
    </location>
</feature>
<dbReference type="EMBL" id="JADOUF010000001">
    <property type="protein sequence ID" value="MBG6137156.1"/>
    <property type="molecule type" value="Genomic_DNA"/>
</dbReference>
<reference evidence="2" key="1">
    <citation type="submission" date="2020-11" db="EMBL/GenBank/DDBJ databases">
        <title>Sequencing the genomes of 1000 actinobacteria strains.</title>
        <authorList>
            <person name="Klenk H.-P."/>
        </authorList>
    </citation>
    <scope>NUCLEOTIDE SEQUENCE</scope>
    <source>
        <strain evidence="2">DSM 45356</strain>
    </source>
</reference>
<keyword evidence="1" id="KW-0812">Transmembrane</keyword>
<gene>
    <name evidence="2" type="ORF">IW245_003350</name>
</gene>
<comment type="caution">
    <text evidence="2">The sequence shown here is derived from an EMBL/GenBank/DDBJ whole genome shotgun (WGS) entry which is preliminary data.</text>
</comment>
<dbReference type="RefSeq" id="WP_197004053.1">
    <property type="nucleotide sequence ID" value="NZ_BONS01000022.1"/>
</dbReference>
<name>A0A8J7GG16_9ACTN</name>
<feature type="transmembrane region" description="Helical" evidence="1">
    <location>
        <begin position="159"/>
        <end position="183"/>
    </location>
</feature>
<evidence type="ECO:0008006" key="4">
    <source>
        <dbReference type="Google" id="ProtNLM"/>
    </source>
</evidence>